<sequence>MVELRFKMCKDDSLMVMGLTWERCTAKKTVKDSEWFREKMLLAQAQEAGVILQEEQQEFLADGLEDLDSDCDDLQLHISLIFKADHVDAFDSDCDDAPTVSAIFMARLSPARSVNGDVVEINNKSFEINDQKAQLQQKSIVVNELKQLLAKLKGKSQVSSCETPNLDSRIQKLDDKNVSLAFQVSSLEKEREHLKSQPRSNTKNDRIQRPLSRSVKNKVEVQPRKYKSISNKNNHVSYCNANVKNVALTSNSKNVCLSCNECLFFTNHDACVVNYPKDVQKHKMAKSVKQKEKIEWKPTGRIFNTIVEIVLWYLDSGCSKYMTGQRDKLINFVSKFISTVRFGNDHFAAIIGSRGSNLYTISLKDMMKSSLIFLLSKASKTKSWLWHIRLSNLNFGTINELAKEGLVRGLPKLKYARITYVWHVKWVRARKNHINPNLSQALTKGFRGLQISQNPIGIFINQSKYALEMLKKYGLENSDVVDTPMVERSKLDEDLQGTLVDPTSYRSMVSSLMYLTASRPDLVFVVCMCARYQEKPTEKHLTTVKRVVRSCRLPRLEKKYSGKCTVFRRKACQLVIQETEVYCNFNYRSRVRFLVRLLCTKLMDALSVNKLWIRLQ</sequence>
<dbReference type="EMBL" id="BQNB010013146">
    <property type="protein sequence ID" value="GJT12428.1"/>
    <property type="molecule type" value="Genomic_DNA"/>
</dbReference>
<keyword evidence="1" id="KW-0175">Coiled coil</keyword>
<keyword evidence="6" id="KW-1185">Reference proteome</keyword>
<accession>A0ABQ5BD25</accession>
<dbReference type="InterPro" id="IPR054722">
    <property type="entry name" value="PolX-like_BBD"/>
</dbReference>
<dbReference type="Pfam" id="PF22936">
    <property type="entry name" value="Pol_BBD"/>
    <property type="match status" value="1"/>
</dbReference>
<feature type="coiled-coil region" evidence="1">
    <location>
        <begin position="128"/>
        <end position="155"/>
    </location>
</feature>
<dbReference type="InterPro" id="IPR025724">
    <property type="entry name" value="GAG-pre-integrase_dom"/>
</dbReference>
<gene>
    <name evidence="5" type="ORF">Tco_0859470</name>
</gene>
<evidence type="ECO:0000259" key="4">
    <source>
        <dbReference type="Pfam" id="PF22936"/>
    </source>
</evidence>
<feature type="domain" description="GAG-pre-integrase" evidence="3">
    <location>
        <begin position="357"/>
        <end position="414"/>
    </location>
</feature>
<reference evidence="5" key="1">
    <citation type="journal article" date="2022" name="Int. J. Mol. Sci.">
        <title>Draft Genome of Tanacetum Coccineum: Genomic Comparison of Closely Related Tanacetum-Family Plants.</title>
        <authorList>
            <person name="Yamashiro T."/>
            <person name="Shiraishi A."/>
            <person name="Nakayama K."/>
            <person name="Satake H."/>
        </authorList>
    </citation>
    <scope>NUCLEOTIDE SEQUENCE</scope>
</reference>
<dbReference type="PANTHER" id="PTHR11439:SF483">
    <property type="entry name" value="PEPTIDE SYNTHASE GLIP-LIKE, PUTATIVE (AFU_ORTHOLOGUE AFUA_3G12920)-RELATED"/>
    <property type="match status" value="1"/>
</dbReference>
<evidence type="ECO:0000313" key="5">
    <source>
        <dbReference type="EMBL" id="GJT12428.1"/>
    </source>
</evidence>
<comment type="caution">
    <text evidence="5">The sequence shown here is derived from an EMBL/GenBank/DDBJ whole genome shotgun (WGS) entry which is preliminary data.</text>
</comment>
<evidence type="ECO:0000256" key="2">
    <source>
        <dbReference type="SAM" id="MobiDB-lite"/>
    </source>
</evidence>
<dbReference type="Proteomes" id="UP001151760">
    <property type="component" value="Unassembled WGS sequence"/>
</dbReference>
<proteinExistence type="predicted"/>
<dbReference type="Pfam" id="PF13976">
    <property type="entry name" value="gag_pre-integrs"/>
    <property type="match status" value="1"/>
</dbReference>
<evidence type="ECO:0000256" key="1">
    <source>
        <dbReference type="SAM" id="Coils"/>
    </source>
</evidence>
<name>A0ABQ5BD25_9ASTR</name>
<dbReference type="PANTHER" id="PTHR11439">
    <property type="entry name" value="GAG-POL-RELATED RETROTRANSPOSON"/>
    <property type="match status" value="1"/>
</dbReference>
<evidence type="ECO:0000259" key="3">
    <source>
        <dbReference type="Pfam" id="PF13976"/>
    </source>
</evidence>
<feature type="region of interest" description="Disordered" evidence="2">
    <location>
        <begin position="189"/>
        <end position="213"/>
    </location>
</feature>
<reference evidence="5" key="2">
    <citation type="submission" date="2022-01" db="EMBL/GenBank/DDBJ databases">
        <authorList>
            <person name="Yamashiro T."/>
            <person name="Shiraishi A."/>
            <person name="Satake H."/>
            <person name="Nakayama K."/>
        </authorList>
    </citation>
    <scope>NUCLEOTIDE SEQUENCE</scope>
</reference>
<feature type="domain" description="Retrovirus-related Pol polyprotein from transposon TNT 1-94-like beta-barrel" evidence="4">
    <location>
        <begin position="312"/>
        <end position="352"/>
    </location>
</feature>
<protein>
    <submittedName>
        <fullName evidence="5">Retrovirus-related pol polyprotein from transposon TNT 1-94</fullName>
    </submittedName>
</protein>
<organism evidence="5 6">
    <name type="scientific">Tanacetum coccineum</name>
    <dbReference type="NCBI Taxonomy" id="301880"/>
    <lineage>
        <taxon>Eukaryota</taxon>
        <taxon>Viridiplantae</taxon>
        <taxon>Streptophyta</taxon>
        <taxon>Embryophyta</taxon>
        <taxon>Tracheophyta</taxon>
        <taxon>Spermatophyta</taxon>
        <taxon>Magnoliopsida</taxon>
        <taxon>eudicotyledons</taxon>
        <taxon>Gunneridae</taxon>
        <taxon>Pentapetalae</taxon>
        <taxon>asterids</taxon>
        <taxon>campanulids</taxon>
        <taxon>Asterales</taxon>
        <taxon>Asteraceae</taxon>
        <taxon>Asteroideae</taxon>
        <taxon>Anthemideae</taxon>
        <taxon>Anthemidinae</taxon>
        <taxon>Tanacetum</taxon>
    </lineage>
</organism>
<evidence type="ECO:0000313" key="6">
    <source>
        <dbReference type="Proteomes" id="UP001151760"/>
    </source>
</evidence>